<proteinExistence type="predicted"/>
<sequence length="815" mass="90247">MAAVTSVQYFIERFSVTLDKPVSHLQLACCPSHCAVPWLNKNIRIYENNNLEPPLELTGHHSHVSAMVFGTMRDRLVLCSASEDYVIIWDINHCYRQFKKGGIASGRVVGTLIGRVVHLSLCPLSAKVAACSGSRVFLLNAEKEEVLGVLKAHLGPVTASEFCPWDNNLLISTSEDRTFKIWDVRKGDILFESAVLSAYPLLSLFFMEQNSQFITGSGDGQLWCYTLPVDHKCRLVTKLDLSKLEQKHERSLRKPSSPQNRPDGMTRNDAKGTVETEKPVLRIWAQKLQSSHAGLQQRGCCVWIGSSDGLYLLRLDTSELLMILRLKGDLSISMTGSWAISNGLGGNMCCLVTSLFGTSVALLEVTSVKLDELCFRMATGFSVDKQLSVVPSSPLMTMSPLNAELTKHGSKPQRKLGVSYQKSVKDQPLVFHTQVKSSGYNTAPHRTMFRPKTNAKKKSHSTSTTNTNTKGLLSEYPSQFEAPSMPYTHLTVSTTPTPVSSLQYSGDGKQIVCGLGDGSVLLYNSSLTGNPAVYTGHSKAVNSVCWSHSKRWFLSTSDDPTLCIWATNASEPVLTMGDDQFANPIRSAQFYYLDKFLLLASGSNLMLYLYHLDTTRDDIKRYKQRSKFKLTSKFSMKSGTDITSVSAINDFYSYIVLAAGADRTIQVFDMNQGCMAAQIPDAHCRAAHHLTQNKGSPFCTQALESYNLFLSSAITDGLKLWDLRTARCVRRYEGHVNRCHHCTASFSPCGRFIATGSEDHSAYIYDMRSSNFLHKLPRHSETVVNVAFNPANPELLTGTLDGKLALFHPAESLLP</sequence>
<dbReference type="EMBL" id="JAUYZG010000010">
    <property type="protein sequence ID" value="KAK2896923.1"/>
    <property type="molecule type" value="Genomic_DNA"/>
</dbReference>
<dbReference type="Proteomes" id="UP001187343">
    <property type="component" value="Unassembled WGS sequence"/>
</dbReference>
<dbReference type="SMART" id="SM00320">
    <property type="entry name" value="WD40"/>
    <property type="match status" value="10"/>
</dbReference>
<feature type="region of interest" description="Disordered" evidence="2">
    <location>
        <begin position="246"/>
        <end position="274"/>
    </location>
</feature>
<dbReference type="PANTHER" id="PTHR44525">
    <property type="entry name" value="WD REPEAT-CONTAINING PROTEIN 27"/>
    <property type="match status" value="1"/>
</dbReference>
<dbReference type="AlphaFoldDB" id="A0AA88PUV4"/>
<feature type="repeat" description="WD" evidence="1">
    <location>
        <begin position="776"/>
        <end position="807"/>
    </location>
</feature>
<keyword evidence="1" id="KW-0853">WD repeat</keyword>
<dbReference type="InterPro" id="IPR011047">
    <property type="entry name" value="Quinoprotein_ADH-like_sf"/>
</dbReference>
<feature type="compositionally biased region" description="Basic and acidic residues" evidence="2">
    <location>
        <begin position="264"/>
        <end position="274"/>
    </location>
</feature>
<dbReference type="Gene3D" id="2.130.10.10">
    <property type="entry name" value="YVTN repeat-like/Quinoprotein amine dehydrogenase"/>
    <property type="match status" value="3"/>
</dbReference>
<feature type="repeat" description="WD" evidence="1">
    <location>
        <begin position="150"/>
        <end position="192"/>
    </location>
</feature>
<comment type="caution">
    <text evidence="3">The sequence shown here is derived from an EMBL/GenBank/DDBJ whole genome shotgun (WGS) entry which is preliminary data.</text>
</comment>
<accession>A0AA88PUV4</accession>
<organism evidence="3 4">
    <name type="scientific">Cirrhinus molitorella</name>
    <name type="common">mud carp</name>
    <dbReference type="NCBI Taxonomy" id="172907"/>
    <lineage>
        <taxon>Eukaryota</taxon>
        <taxon>Metazoa</taxon>
        <taxon>Chordata</taxon>
        <taxon>Craniata</taxon>
        <taxon>Vertebrata</taxon>
        <taxon>Euteleostomi</taxon>
        <taxon>Actinopterygii</taxon>
        <taxon>Neopterygii</taxon>
        <taxon>Teleostei</taxon>
        <taxon>Ostariophysi</taxon>
        <taxon>Cypriniformes</taxon>
        <taxon>Cyprinidae</taxon>
        <taxon>Labeoninae</taxon>
        <taxon>Labeonini</taxon>
        <taxon>Cirrhinus</taxon>
    </lineage>
</organism>
<feature type="compositionally biased region" description="Low complexity" evidence="2">
    <location>
        <begin position="461"/>
        <end position="470"/>
    </location>
</feature>
<evidence type="ECO:0000256" key="2">
    <source>
        <dbReference type="SAM" id="MobiDB-lite"/>
    </source>
</evidence>
<name>A0AA88PUV4_9TELE</name>
<dbReference type="InterPro" id="IPR042411">
    <property type="entry name" value="WDR27"/>
</dbReference>
<protein>
    <recommendedName>
        <fullName evidence="5">WD repeat domain 27</fullName>
    </recommendedName>
</protein>
<dbReference type="Pfam" id="PF00400">
    <property type="entry name" value="WD40"/>
    <property type="match status" value="5"/>
</dbReference>
<feature type="region of interest" description="Disordered" evidence="2">
    <location>
        <begin position="452"/>
        <end position="472"/>
    </location>
</feature>
<dbReference type="SUPFAM" id="SSF50998">
    <property type="entry name" value="Quinoprotein alcohol dehydrogenase-like"/>
    <property type="match status" value="1"/>
</dbReference>
<evidence type="ECO:0008006" key="5">
    <source>
        <dbReference type="Google" id="ProtNLM"/>
    </source>
</evidence>
<dbReference type="InterPro" id="IPR036322">
    <property type="entry name" value="WD40_repeat_dom_sf"/>
</dbReference>
<feature type="repeat" description="WD" evidence="1">
    <location>
        <begin position="534"/>
        <end position="575"/>
    </location>
</feature>
<dbReference type="PANTHER" id="PTHR44525:SF1">
    <property type="entry name" value="WD REPEAT-CONTAINING PROTEIN 27"/>
    <property type="match status" value="1"/>
</dbReference>
<dbReference type="InterPro" id="IPR015943">
    <property type="entry name" value="WD40/YVTN_repeat-like_dom_sf"/>
</dbReference>
<dbReference type="PROSITE" id="PS50082">
    <property type="entry name" value="WD_REPEATS_2"/>
    <property type="match status" value="3"/>
</dbReference>
<dbReference type="PROSITE" id="PS50294">
    <property type="entry name" value="WD_REPEATS_REGION"/>
    <property type="match status" value="2"/>
</dbReference>
<dbReference type="FunFam" id="2.130.10.10:FF:003177">
    <property type="entry name" value="WD repeat domain 27"/>
    <property type="match status" value="1"/>
</dbReference>
<dbReference type="InterPro" id="IPR001680">
    <property type="entry name" value="WD40_rpt"/>
</dbReference>
<evidence type="ECO:0000313" key="3">
    <source>
        <dbReference type="EMBL" id="KAK2896923.1"/>
    </source>
</evidence>
<evidence type="ECO:0000256" key="1">
    <source>
        <dbReference type="PROSITE-ProRule" id="PRU00221"/>
    </source>
</evidence>
<keyword evidence="4" id="KW-1185">Reference proteome</keyword>
<gene>
    <name evidence="3" type="ORF">Q8A67_011411</name>
</gene>
<dbReference type="SUPFAM" id="SSF50978">
    <property type="entry name" value="WD40 repeat-like"/>
    <property type="match status" value="1"/>
</dbReference>
<evidence type="ECO:0000313" key="4">
    <source>
        <dbReference type="Proteomes" id="UP001187343"/>
    </source>
</evidence>
<reference evidence="3" key="1">
    <citation type="submission" date="2023-08" db="EMBL/GenBank/DDBJ databases">
        <title>Chromosome-level Genome Assembly of mud carp (Cirrhinus molitorella).</title>
        <authorList>
            <person name="Liu H."/>
        </authorList>
    </citation>
    <scope>NUCLEOTIDE SEQUENCE</scope>
    <source>
        <strain evidence="3">Prfri</strain>
        <tissue evidence="3">Muscle</tissue>
    </source>
</reference>